<protein>
    <submittedName>
        <fullName evidence="3">Peptidase S41</fullName>
    </submittedName>
</protein>
<keyword evidence="4" id="KW-1185">Reference proteome</keyword>
<dbReference type="PANTHER" id="PTHR32060:SF30">
    <property type="entry name" value="CARBOXY-TERMINAL PROCESSING PROTEASE CTPA"/>
    <property type="match status" value="1"/>
</dbReference>
<dbReference type="InterPro" id="IPR036034">
    <property type="entry name" value="PDZ_sf"/>
</dbReference>
<feature type="chain" id="PRO_5037597147" evidence="1">
    <location>
        <begin position="19"/>
        <end position="514"/>
    </location>
</feature>
<name>A0A928YRG6_9SPHI</name>
<evidence type="ECO:0000259" key="2">
    <source>
        <dbReference type="PROSITE" id="PS50106"/>
    </source>
</evidence>
<proteinExistence type="predicted"/>
<dbReference type="RefSeq" id="WP_196935254.1">
    <property type="nucleotide sequence ID" value="NZ_MU158698.1"/>
</dbReference>
<dbReference type="GO" id="GO:0007165">
    <property type="term" value="P:signal transduction"/>
    <property type="evidence" value="ECO:0007669"/>
    <property type="project" value="TreeGrafter"/>
</dbReference>
<dbReference type="SUPFAM" id="SSF50156">
    <property type="entry name" value="PDZ domain-like"/>
    <property type="match status" value="1"/>
</dbReference>
<dbReference type="PROSITE" id="PS51257">
    <property type="entry name" value="PROKAR_LIPOPROTEIN"/>
    <property type="match status" value="1"/>
</dbReference>
<organism evidence="3 4">
    <name type="scientific">Sphingobacterium hungaricum</name>
    <dbReference type="NCBI Taxonomy" id="2082723"/>
    <lineage>
        <taxon>Bacteria</taxon>
        <taxon>Pseudomonadati</taxon>
        <taxon>Bacteroidota</taxon>
        <taxon>Sphingobacteriia</taxon>
        <taxon>Sphingobacteriales</taxon>
        <taxon>Sphingobacteriaceae</taxon>
        <taxon>Sphingobacterium</taxon>
    </lineage>
</organism>
<dbReference type="InterPro" id="IPR005151">
    <property type="entry name" value="Tail-specific_protease"/>
</dbReference>
<dbReference type="Gene3D" id="3.30.750.170">
    <property type="match status" value="1"/>
</dbReference>
<keyword evidence="1" id="KW-0732">Signal</keyword>
<dbReference type="GO" id="GO:0004175">
    <property type="term" value="F:endopeptidase activity"/>
    <property type="evidence" value="ECO:0007669"/>
    <property type="project" value="TreeGrafter"/>
</dbReference>
<dbReference type="Proteomes" id="UP000616201">
    <property type="component" value="Unassembled WGS sequence"/>
</dbReference>
<dbReference type="EMBL" id="PRDK01000004">
    <property type="protein sequence ID" value="MBE8713308.1"/>
    <property type="molecule type" value="Genomic_DNA"/>
</dbReference>
<dbReference type="GO" id="GO:0006508">
    <property type="term" value="P:proteolysis"/>
    <property type="evidence" value="ECO:0007669"/>
    <property type="project" value="InterPro"/>
</dbReference>
<gene>
    <name evidence="3" type="ORF">C4F49_06420</name>
</gene>
<dbReference type="PANTHER" id="PTHR32060">
    <property type="entry name" value="TAIL-SPECIFIC PROTEASE"/>
    <property type="match status" value="1"/>
</dbReference>
<feature type="domain" description="PDZ" evidence="2">
    <location>
        <begin position="124"/>
        <end position="190"/>
    </location>
</feature>
<evidence type="ECO:0000313" key="4">
    <source>
        <dbReference type="Proteomes" id="UP000616201"/>
    </source>
</evidence>
<comment type="caution">
    <text evidence="3">The sequence shown here is derived from an EMBL/GenBank/DDBJ whole genome shotgun (WGS) entry which is preliminary data.</text>
</comment>
<dbReference type="InterPro" id="IPR029045">
    <property type="entry name" value="ClpP/crotonase-like_dom_sf"/>
</dbReference>
<dbReference type="InterPro" id="IPR001478">
    <property type="entry name" value="PDZ"/>
</dbReference>
<dbReference type="Gene3D" id="3.90.226.10">
    <property type="entry name" value="2-enoyl-CoA Hydratase, Chain A, domain 1"/>
    <property type="match status" value="1"/>
</dbReference>
<evidence type="ECO:0000313" key="3">
    <source>
        <dbReference type="EMBL" id="MBE8713308.1"/>
    </source>
</evidence>
<dbReference type="Pfam" id="PF03572">
    <property type="entry name" value="Peptidase_S41"/>
    <property type="match status" value="1"/>
</dbReference>
<dbReference type="Gene3D" id="2.30.42.10">
    <property type="match status" value="1"/>
</dbReference>
<dbReference type="PROSITE" id="PS50106">
    <property type="entry name" value="PDZ"/>
    <property type="match status" value="1"/>
</dbReference>
<accession>A0A928YRG6</accession>
<sequence>MKNFNFLMLYFALSFAIAGCEKSIEDPTTEAPVDNRETFEDDPFKNLVKDSILYYTKVFSLWESSMPPEDLNDILIQDTLRGYTKYYETGQDVLSWLMSLTPIDPTTGNPIDRFSFLDRQGAVSSEIQEAVATSYGMYLIYLQTNPAVNNAELYVRMVDAGSPADGVGIQRGSRIISINGNSEIDYVTQEASDFEFLNNALSASSMNIVFLDENNQEVTASIRSSIYTYDPILAVEVFDLGTKKAGYLAFSSFVSITNTNGSYTQMYRDFEDIFSTFASSGISDLIIDLRYNGGGLVETAEYLADEICPSSANGQLMFTYDINDLLESEGFLTDPEYFGPVSFRKSGSLNLSQVYFLVTNETASASELLINVLEPYMDVLLVGAYGSNSAKENTYGKPIGFFAIPIVSDDIELYPTSFQMFNSEGYGDYFGGLVPDIHTYEDFLKDFGDPEEGLIAEALYHIQNNKFYNAATAKSAIASIDKLNAAKVVAVKSIGKNQGAKGMFKFNKDQIKLK</sequence>
<dbReference type="SUPFAM" id="SSF52096">
    <property type="entry name" value="ClpP/crotonase"/>
    <property type="match status" value="1"/>
</dbReference>
<reference evidence="3" key="1">
    <citation type="submission" date="2018-02" db="EMBL/GenBank/DDBJ databases">
        <authorList>
            <person name="Vasarhelyi B.M."/>
            <person name="Deshmukh S."/>
            <person name="Balint B."/>
            <person name="Kukolya J."/>
        </authorList>
    </citation>
    <scope>NUCLEOTIDE SEQUENCE</scope>
    <source>
        <strain evidence="3">KB22</strain>
    </source>
</reference>
<evidence type="ECO:0000256" key="1">
    <source>
        <dbReference type="SAM" id="SignalP"/>
    </source>
</evidence>
<dbReference type="CDD" id="cd07561">
    <property type="entry name" value="Peptidase_S41_CPP_like"/>
    <property type="match status" value="1"/>
</dbReference>
<dbReference type="AlphaFoldDB" id="A0A928YRG6"/>
<dbReference type="GO" id="GO:0030288">
    <property type="term" value="C:outer membrane-bounded periplasmic space"/>
    <property type="evidence" value="ECO:0007669"/>
    <property type="project" value="TreeGrafter"/>
</dbReference>
<dbReference type="GO" id="GO:0008236">
    <property type="term" value="F:serine-type peptidase activity"/>
    <property type="evidence" value="ECO:0007669"/>
    <property type="project" value="InterPro"/>
</dbReference>
<feature type="signal peptide" evidence="1">
    <location>
        <begin position="1"/>
        <end position="18"/>
    </location>
</feature>